<organism evidence="6 7">
    <name type="scientific">candidate division CSSED10-310 bacterium</name>
    <dbReference type="NCBI Taxonomy" id="2855610"/>
    <lineage>
        <taxon>Bacteria</taxon>
        <taxon>Bacteria division CSSED10-310</taxon>
    </lineage>
</organism>
<feature type="domain" description="ABC transporter" evidence="5">
    <location>
        <begin position="8"/>
        <end position="268"/>
    </location>
</feature>
<comment type="similarity">
    <text evidence="1">Belongs to the ABC transporter superfamily.</text>
</comment>
<dbReference type="CDD" id="cd03257">
    <property type="entry name" value="ABC_NikE_OppD_transporters"/>
    <property type="match status" value="1"/>
</dbReference>
<dbReference type="InterPro" id="IPR013563">
    <property type="entry name" value="Oligopep_ABC_C"/>
</dbReference>
<dbReference type="InterPro" id="IPR017871">
    <property type="entry name" value="ABC_transporter-like_CS"/>
</dbReference>
<dbReference type="InterPro" id="IPR003439">
    <property type="entry name" value="ABC_transporter-like_ATP-bd"/>
</dbReference>
<dbReference type="Proteomes" id="UP001594351">
    <property type="component" value="Unassembled WGS sequence"/>
</dbReference>
<keyword evidence="2" id="KW-0813">Transport</keyword>
<evidence type="ECO:0000313" key="7">
    <source>
        <dbReference type="Proteomes" id="UP001594351"/>
    </source>
</evidence>
<dbReference type="NCBIfam" id="TIGR01727">
    <property type="entry name" value="oligo_HPY"/>
    <property type="match status" value="1"/>
</dbReference>
<sequence>MTDNNILVDVEDLKVHFPVYGGVFSRKVAAVKAVDGITFSVGKHETIGLVGESGCGKTTVGRAMINILRHMSPDVEIYGHIRYQFKEGPIDFAQISPRGTRPYRARVQMIFQDPYASLNPRMTVAQIISEPLRIHTSMKQSEMKERVGWLMDKVGLSPEQTYRYPHEFSGGQRQRVGIARALATNPELIICDEPVSALDVSIQAQVINLMMDLQDEFNLSYLFIAHDLSIVEHISVKIAVMYLGNIVEFGLSKDIFFKPRHPYSRALISAVPLPDPSIKKTERILLKGDVPTPLHKPSGCPFRTRCWLVEPSCAERMPDLDEHAPGHFVACPIVKE</sequence>
<dbReference type="PANTHER" id="PTHR43776">
    <property type="entry name" value="TRANSPORT ATP-BINDING PROTEIN"/>
    <property type="match status" value="1"/>
</dbReference>
<dbReference type="Pfam" id="PF08352">
    <property type="entry name" value="oligo_HPY"/>
    <property type="match status" value="1"/>
</dbReference>
<proteinExistence type="inferred from homology"/>
<evidence type="ECO:0000259" key="5">
    <source>
        <dbReference type="PROSITE" id="PS50893"/>
    </source>
</evidence>
<dbReference type="GO" id="GO:0005524">
    <property type="term" value="F:ATP binding"/>
    <property type="evidence" value="ECO:0007669"/>
    <property type="project" value="UniProtKB-KW"/>
</dbReference>
<dbReference type="PROSITE" id="PS50893">
    <property type="entry name" value="ABC_TRANSPORTER_2"/>
    <property type="match status" value="1"/>
</dbReference>
<gene>
    <name evidence="6" type="ORF">ACFL27_00570</name>
</gene>
<evidence type="ECO:0000256" key="1">
    <source>
        <dbReference type="ARBA" id="ARBA00005417"/>
    </source>
</evidence>
<dbReference type="SMART" id="SM00382">
    <property type="entry name" value="AAA"/>
    <property type="match status" value="1"/>
</dbReference>
<keyword evidence="4 6" id="KW-0067">ATP-binding</keyword>
<dbReference type="Gene3D" id="3.40.50.300">
    <property type="entry name" value="P-loop containing nucleotide triphosphate hydrolases"/>
    <property type="match status" value="1"/>
</dbReference>
<evidence type="ECO:0000256" key="4">
    <source>
        <dbReference type="ARBA" id="ARBA00022840"/>
    </source>
</evidence>
<dbReference type="EMBL" id="JBHPBY010000003">
    <property type="protein sequence ID" value="MFC1848673.1"/>
    <property type="molecule type" value="Genomic_DNA"/>
</dbReference>
<evidence type="ECO:0000313" key="6">
    <source>
        <dbReference type="EMBL" id="MFC1848673.1"/>
    </source>
</evidence>
<reference evidence="6 7" key="1">
    <citation type="submission" date="2024-09" db="EMBL/GenBank/DDBJ databases">
        <title>Laminarin stimulates single cell rates of sulfate reduction while oxygen inhibits transcriptomic activity in coastal marine sediment.</title>
        <authorList>
            <person name="Lindsay M."/>
            <person name="Orcutt B."/>
            <person name="Emerson D."/>
            <person name="Stepanauskas R."/>
            <person name="D'Angelo T."/>
        </authorList>
    </citation>
    <scope>NUCLEOTIDE SEQUENCE [LARGE SCALE GENOMIC DNA]</scope>
    <source>
        <strain evidence="6">SAG AM-311-K15</strain>
    </source>
</reference>
<keyword evidence="7" id="KW-1185">Reference proteome</keyword>
<dbReference type="SUPFAM" id="SSF52540">
    <property type="entry name" value="P-loop containing nucleoside triphosphate hydrolases"/>
    <property type="match status" value="1"/>
</dbReference>
<comment type="caution">
    <text evidence="6">The sequence shown here is derived from an EMBL/GenBank/DDBJ whole genome shotgun (WGS) entry which is preliminary data.</text>
</comment>
<name>A0ABV6YR39_UNCC1</name>
<protein>
    <submittedName>
        <fullName evidence="6">ABC transporter ATP-binding protein</fullName>
    </submittedName>
</protein>
<dbReference type="PROSITE" id="PS00211">
    <property type="entry name" value="ABC_TRANSPORTER_1"/>
    <property type="match status" value="1"/>
</dbReference>
<dbReference type="InterPro" id="IPR027417">
    <property type="entry name" value="P-loop_NTPase"/>
</dbReference>
<dbReference type="Pfam" id="PF00005">
    <property type="entry name" value="ABC_tran"/>
    <property type="match status" value="1"/>
</dbReference>
<keyword evidence="3" id="KW-0547">Nucleotide-binding</keyword>
<evidence type="ECO:0000256" key="3">
    <source>
        <dbReference type="ARBA" id="ARBA00022741"/>
    </source>
</evidence>
<dbReference type="InterPro" id="IPR003593">
    <property type="entry name" value="AAA+_ATPase"/>
</dbReference>
<evidence type="ECO:0000256" key="2">
    <source>
        <dbReference type="ARBA" id="ARBA00022448"/>
    </source>
</evidence>
<accession>A0ABV6YR39</accession>
<dbReference type="PANTHER" id="PTHR43776:SF7">
    <property type="entry name" value="D,D-DIPEPTIDE TRANSPORT ATP-BINDING PROTEIN DDPF-RELATED"/>
    <property type="match status" value="1"/>
</dbReference>
<dbReference type="InterPro" id="IPR050319">
    <property type="entry name" value="ABC_transp_ATP-bind"/>
</dbReference>